<dbReference type="InterPro" id="IPR036043">
    <property type="entry name" value="Phosphoglycerate_kinase_sf"/>
</dbReference>
<dbReference type="Gene3D" id="3.40.50.1260">
    <property type="entry name" value="Phosphoglycerate kinase, N-terminal domain"/>
    <property type="match status" value="3"/>
</dbReference>
<dbReference type="PANTHER" id="PTHR11406">
    <property type="entry name" value="PHOSPHOGLYCERATE KINASE"/>
    <property type="match status" value="1"/>
</dbReference>
<evidence type="ECO:0000313" key="7">
    <source>
        <dbReference type="EMBL" id="MPL75902.1"/>
    </source>
</evidence>
<dbReference type="AlphaFoldDB" id="A0A644UAQ4"/>
<dbReference type="GO" id="GO:0006094">
    <property type="term" value="P:gluconeogenesis"/>
    <property type="evidence" value="ECO:0007669"/>
    <property type="project" value="TreeGrafter"/>
</dbReference>
<reference evidence="7" key="1">
    <citation type="submission" date="2019-08" db="EMBL/GenBank/DDBJ databases">
        <authorList>
            <person name="Kucharzyk K."/>
            <person name="Murdoch R.W."/>
            <person name="Higgins S."/>
            <person name="Loffler F."/>
        </authorList>
    </citation>
    <scope>NUCLEOTIDE SEQUENCE</scope>
</reference>
<dbReference type="PANTHER" id="PTHR11406:SF23">
    <property type="entry name" value="PHOSPHOGLYCERATE KINASE 1, CHLOROPLASTIC-RELATED"/>
    <property type="match status" value="1"/>
</dbReference>
<evidence type="ECO:0000256" key="3">
    <source>
        <dbReference type="ARBA" id="ARBA00022679"/>
    </source>
</evidence>
<dbReference type="EC" id="2.7.2.3" evidence="2"/>
<accession>A0A644UAQ4</accession>
<comment type="caution">
    <text evidence="7">The sequence shown here is derived from an EMBL/GenBank/DDBJ whole genome shotgun (WGS) entry which is preliminary data.</text>
</comment>
<proteinExistence type="predicted"/>
<comment type="catalytic activity">
    <reaction evidence="1">
        <text>(2R)-3-phosphoglycerate + ATP = (2R)-3-phospho-glyceroyl phosphate + ADP</text>
        <dbReference type="Rhea" id="RHEA:14801"/>
        <dbReference type="ChEBI" id="CHEBI:30616"/>
        <dbReference type="ChEBI" id="CHEBI:57604"/>
        <dbReference type="ChEBI" id="CHEBI:58272"/>
        <dbReference type="ChEBI" id="CHEBI:456216"/>
        <dbReference type="EC" id="2.7.2.3"/>
    </reaction>
</comment>
<keyword evidence="6" id="KW-0067">ATP-binding</keyword>
<keyword evidence="4" id="KW-0547">Nucleotide-binding</keyword>
<dbReference type="GO" id="GO:0043531">
    <property type="term" value="F:ADP binding"/>
    <property type="evidence" value="ECO:0007669"/>
    <property type="project" value="TreeGrafter"/>
</dbReference>
<evidence type="ECO:0000256" key="5">
    <source>
        <dbReference type="ARBA" id="ARBA00022777"/>
    </source>
</evidence>
<gene>
    <name evidence="7" type="primary">pgk_7</name>
    <name evidence="7" type="ORF">SDC9_21740</name>
</gene>
<organism evidence="7">
    <name type="scientific">bioreactor metagenome</name>
    <dbReference type="NCBI Taxonomy" id="1076179"/>
    <lineage>
        <taxon>unclassified sequences</taxon>
        <taxon>metagenomes</taxon>
        <taxon>ecological metagenomes</taxon>
    </lineage>
</organism>
<dbReference type="PRINTS" id="PR00477">
    <property type="entry name" value="PHGLYCKINASE"/>
</dbReference>
<name>A0A644UAQ4_9ZZZZ</name>
<dbReference type="GO" id="GO:0005829">
    <property type="term" value="C:cytosol"/>
    <property type="evidence" value="ECO:0007669"/>
    <property type="project" value="TreeGrafter"/>
</dbReference>
<keyword evidence="5 7" id="KW-0418">Kinase</keyword>
<sequence>MKKIILRLDLNVPIEKNGNIRDTERIDAVIPEIKKLSEKNKIIILSHLGKGEKKDSLKPVENYLRKKLNKKENENIQILDNVRFWKGETLKKSSKEFKETAKYFASLGDEYINDAFATMHREHASIVGIPEIFKKENKKVSLGDLSKIEIKNLEKSLKLAKDKKNKTLLILSGAKISTKLPLITKFLDLNAKVFVGGGMANQILKDVLNLETGSSFLEKDFKISPVIKKTLLTSIKNKQLLLPIDVILKNKKVETVDKLKEKDYIADIGPTTLAILKKEVENSKNIILNGPLGLYEDGFDAGTIAILKILKNKNVNILIGGGDTLVLVKNLKIVSKNKTFISTAGGAMLEYLAKDGKLPGLLALN</sequence>
<dbReference type="EMBL" id="VSSQ01000092">
    <property type="protein sequence ID" value="MPL75902.1"/>
    <property type="molecule type" value="Genomic_DNA"/>
</dbReference>
<dbReference type="GO" id="GO:0004618">
    <property type="term" value="F:phosphoglycerate kinase activity"/>
    <property type="evidence" value="ECO:0007669"/>
    <property type="project" value="UniProtKB-EC"/>
</dbReference>
<dbReference type="SUPFAM" id="SSF53748">
    <property type="entry name" value="Phosphoglycerate kinase"/>
    <property type="match status" value="1"/>
</dbReference>
<evidence type="ECO:0000256" key="6">
    <source>
        <dbReference type="ARBA" id="ARBA00022840"/>
    </source>
</evidence>
<evidence type="ECO:0000256" key="4">
    <source>
        <dbReference type="ARBA" id="ARBA00022741"/>
    </source>
</evidence>
<keyword evidence="3 7" id="KW-0808">Transferase</keyword>
<dbReference type="InterPro" id="IPR001576">
    <property type="entry name" value="Phosphoglycerate_kinase"/>
</dbReference>
<dbReference type="GO" id="GO:0005524">
    <property type="term" value="F:ATP binding"/>
    <property type="evidence" value="ECO:0007669"/>
    <property type="project" value="UniProtKB-KW"/>
</dbReference>
<evidence type="ECO:0000256" key="2">
    <source>
        <dbReference type="ARBA" id="ARBA00013061"/>
    </source>
</evidence>
<protein>
    <recommendedName>
        <fullName evidence="2">phosphoglycerate kinase</fullName>
        <ecNumber evidence="2">2.7.2.3</ecNumber>
    </recommendedName>
</protein>
<dbReference type="GO" id="GO:0006096">
    <property type="term" value="P:glycolytic process"/>
    <property type="evidence" value="ECO:0007669"/>
    <property type="project" value="InterPro"/>
</dbReference>
<dbReference type="InterPro" id="IPR015824">
    <property type="entry name" value="Phosphoglycerate_kinase_N"/>
</dbReference>
<evidence type="ECO:0000256" key="1">
    <source>
        <dbReference type="ARBA" id="ARBA00000642"/>
    </source>
</evidence>
<dbReference type="Pfam" id="PF00162">
    <property type="entry name" value="PGK"/>
    <property type="match status" value="1"/>
</dbReference>